<evidence type="ECO:0008006" key="4">
    <source>
        <dbReference type="Google" id="ProtNLM"/>
    </source>
</evidence>
<dbReference type="RefSeq" id="WP_255039664.1">
    <property type="nucleotide sequence ID" value="NZ_RJUF01000194.1"/>
</dbReference>
<evidence type="ECO:0000256" key="1">
    <source>
        <dbReference type="SAM" id="SignalP"/>
    </source>
</evidence>
<dbReference type="SUPFAM" id="SSF48452">
    <property type="entry name" value="TPR-like"/>
    <property type="match status" value="1"/>
</dbReference>
<dbReference type="Proteomes" id="UP001204144">
    <property type="component" value="Unassembled WGS sequence"/>
</dbReference>
<evidence type="ECO:0000313" key="3">
    <source>
        <dbReference type="Proteomes" id="UP001204144"/>
    </source>
</evidence>
<sequence length="211" mass="23680">MKKLVLSIALAIGSMATFAQSEKFVATMTEQAAAIQANYENSYMPMANKMERIAAAEAKEWTPQYWMAYCLINETFKLKEAAEKDLLLEKAEGFIKKAESISPKNDEIEVLKAQYAIAKLSVDPMSRWQKYGADFQEALKKAEEINPENPRVPYVMGTNIFYTPEGFGGGQAKAKPYFEKAIAKFSTFKSATAYAPNWGKEASNYFLSQIK</sequence>
<gene>
    <name evidence="2" type="ORF">EGI31_23715</name>
</gene>
<feature type="signal peptide" evidence="1">
    <location>
        <begin position="1"/>
        <end position="19"/>
    </location>
</feature>
<proteinExistence type="predicted"/>
<comment type="caution">
    <text evidence="2">The sequence shown here is derived from an EMBL/GenBank/DDBJ whole genome shotgun (WGS) entry which is preliminary data.</text>
</comment>
<name>A0AAE3KXW3_9BACT</name>
<keyword evidence="3" id="KW-1185">Reference proteome</keyword>
<organism evidence="2 3">
    <name type="scientific">Lacihabitans soyangensis</name>
    <dbReference type="NCBI Taxonomy" id="869394"/>
    <lineage>
        <taxon>Bacteria</taxon>
        <taxon>Pseudomonadati</taxon>
        <taxon>Bacteroidota</taxon>
        <taxon>Cytophagia</taxon>
        <taxon>Cytophagales</taxon>
        <taxon>Leadbetterellaceae</taxon>
        <taxon>Lacihabitans</taxon>
    </lineage>
</organism>
<keyword evidence="1" id="KW-0732">Signal</keyword>
<dbReference type="EMBL" id="RJUF01000194">
    <property type="protein sequence ID" value="MCP9765955.1"/>
    <property type="molecule type" value="Genomic_DNA"/>
</dbReference>
<accession>A0AAE3KXW3</accession>
<dbReference type="AlphaFoldDB" id="A0AAE3KXW3"/>
<reference evidence="2 3" key="1">
    <citation type="submission" date="2018-11" db="EMBL/GenBank/DDBJ databases">
        <title>Novel bacteria species description.</title>
        <authorList>
            <person name="Han J.-H."/>
        </authorList>
    </citation>
    <scope>NUCLEOTIDE SEQUENCE [LARGE SCALE GENOMIC DNA]</scope>
    <source>
        <strain evidence="2 3">KCTC23259</strain>
    </source>
</reference>
<feature type="chain" id="PRO_5041942755" description="Tetratricopeptide repeat protein" evidence="1">
    <location>
        <begin position="20"/>
        <end position="211"/>
    </location>
</feature>
<evidence type="ECO:0000313" key="2">
    <source>
        <dbReference type="EMBL" id="MCP9765955.1"/>
    </source>
</evidence>
<protein>
    <recommendedName>
        <fullName evidence="4">Tetratricopeptide repeat protein</fullName>
    </recommendedName>
</protein>
<dbReference type="InterPro" id="IPR011990">
    <property type="entry name" value="TPR-like_helical_dom_sf"/>
</dbReference>